<dbReference type="Proteomes" id="UP000887574">
    <property type="component" value="Unplaced"/>
</dbReference>
<sequence>MFPLYSKEKQNIYYAKAGTAFRSTCGLERTDITNSTYTPSRQLPVRPGRQEVEEDKLARAQLLIQPELDDLEEQYVLTDSLASENTISRPCYFSPSSVCLTYLRRESIICQQKKLADEELANRKKIRSTENRARLESIRKAANGLFGAQMAAQDKMLDLTAEPEDEEEPDTTDQTATLEDKIG</sequence>
<evidence type="ECO:0000313" key="3">
    <source>
        <dbReference type="WBParaSite" id="jg26550"/>
    </source>
</evidence>
<reference evidence="3" key="1">
    <citation type="submission" date="2022-11" db="UniProtKB">
        <authorList>
            <consortium name="WormBaseParasite"/>
        </authorList>
    </citation>
    <scope>IDENTIFICATION</scope>
</reference>
<feature type="region of interest" description="Disordered" evidence="1">
    <location>
        <begin position="155"/>
        <end position="183"/>
    </location>
</feature>
<organism evidence="2 3">
    <name type="scientific">Ditylenchus dipsaci</name>
    <dbReference type="NCBI Taxonomy" id="166011"/>
    <lineage>
        <taxon>Eukaryota</taxon>
        <taxon>Metazoa</taxon>
        <taxon>Ecdysozoa</taxon>
        <taxon>Nematoda</taxon>
        <taxon>Chromadorea</taxon>
        <taxon>Rhabditida</taxon>
        <taxon>Tylenchina</taxon>
        <taxon>Tylenchomorpha</taxon>
        <taxon>Sphaerularioidea</taxon>
        <taxon>Anguinidae</taxon>
        <taxon>Anguininae</taxon>
        <taxon>Ditylenchus</taxon>
    </lineage>
</organism>
<name>A0A915E5Z3_9BILA</name>
<feature type="compositionally biased region" description="Acidic residues" evidence="1">
    <location>
        <begin position="161"/>
        <end position="171"/>
    </location>
</feature>
<protein>
    <submittedName>
        <fullName evidence="3">Uncharacterized protein</fullName>
    </submittedName>
</protein>
<accession>A0A915E5Z3</accession>
<dbReference type="AlphaFoldDB" id="A0A915E5Z3"/>
<evidence type="ECO:0000256" key="1">
    <source>
        <dbReference type="SAM" id="MobiDB-lite"/>
    </source>
</evidence>
<proteinExistence type="predicted"/>
<evidence type="ECO:0000313" key="2">
    <source>
        <dbReference type="Proteomes" id="UP000887574"/>
    </source>
</evidence>
<dbReference type="WBParaSite" id="jg26550">
    <property type="protein sequence ID" value="jg26550"/>
    <property type="gene ID" value="jg26550"/>
</dbReference>
<keyword evidence="2" id="KW-1185">Reference proteome</keyword>